<evidence type="ECO:0000313" key="2">
    <source>
        <dbReference type="EMBL" id="ELR68326.1"/>
    </source>
</evidence>
<dbReference type="Proteomes" id="UP000011135">
    <property type="component" value="Unassembled WGS sequence"/>
</dbReference>
<keyword evidence="3" id="KW-1185">Reference proteome</keyword>
<feature type="domain" description="Outer membrane protein beta-barrel" evidence="1">
    <location>
        <begin position="31"/>
        <end position="181"/>
    </location>
</feature>
<proteinExistence type="predicted"/>
<dbReference type="Pfam" id="PF13568">
    <property type="entry name" value="OMP_b-brl_2"/>
    <property type="match status" value="1"/>
</dbReference>
<evidence type="ECO:0000259" key="1">
    <source>
        <dbReference type="Pfam" id="PF13568"/>
    </source>
</evidence>
<dbReference type="STRING" id="1237149.C900_00553"/>
<dbReference type="EMBL" id="AMZN01000122">
    <property type="protein sequence ID" value="ELR68326.1"/>
    <property type="molecule type" value="Genomic_DNA"/>
</dbReference>
<reference evidence="2 3" key="1">
    <citation type="submission" date="2012-12" db="EMBL/GenBank/DDBJ databases">
        <title>Genome assembly of Fulvivirga imtechensis AK7.</title>
        <authorList>
            <person name="Nupur N."/>
            <person name="Khatri I."/>
            <person name="Kumar R."/>
            <person name="Subramanian S."/>
            <person name="Pinnaka A."/>
        </authorList>
    </citation>
    <scope>NUCLEOTIDE SEQUENCE [LARGE SCALE GENOMIC DNA]</scope>
    <source>
        <strain evidence="2 3">AK7</strain>
    </source>
</reference>
<comment type="caution">
    <text evidence="2">The sequence shown here is derived from an EMBL/GenBank/DDBJ whole genome shotgun (WGS) entry which is preliminary data.</text>
</comment>
<gene>
    <name evidence="2" type="ORF">C900_00553</name>
</gene>
<accession>L8JHK1</accession>
<organism evidence="2 3">
    <name type="scientific">Fulvivirga imtechensis AK7</name>
    <dbReference type="NCBI Taxonomy" id="1237149"/>
    <lineage>
        <taxon>Bacteria</taxon>
        <taxon>Pseudomonadati</taxon>
        <taxon>Bacteroidota</taxon>
        <taxon>Cytophagia</taxon>
        <taxon>Cytophagales</taxon>
        <taxon>Fulvivirgaceae</taxon>
        <taxon>Fulvivirga</taxon>
    </lineage>
</organism>
<dbReference type="PATRIC" id="fig|1237149.3.peg.5632"/>
<sequence>MTMKKVRMTMLTVAILILGAGFTYAQSPKGGVKGGLNLSNLYIDDIEDENVRTGFHVGVYRQLMLGPSFAIQPELNYSTKGAEAEYNIIGFEGERKFNLNYIDLPVLFTFKLGDDADIHIGPYVGYLVGVSTSTNGDLGDNYRELDRDDYEKWDYGLSGGLALNFDPIAFGVRYNYGLNEIAKAENAKRQIGDAKNSFAQVYIALNLMSRTGY</sequence>
<dbReference type="InterPro" id="IPR025665">
    <property type="entry name" value="Beta-barrel_OMP_2"/>
</dbReference>
<dbReference type="eggNOG" id="COG3637">
    <property type="taxonomic scope" value="Bacteria"/>
</dbReference>
<evidence type="ECO:0000313" key="3">
    <source>
        <dbReference type="Proteomes" id="UP000011135"/>
    </source>
</evidence>
<protein>
    <recommendedName>
        <fullName evidence="1">Outer membrane protein beta-barrel domain-containing protein</fullName>
    </recommendedName>
</protein>
<dbReference type="AlphaFoldDB" id="L8JHK1"/>
<name>L8JHK1_9BACT</name>